<feature type="compositionally biased region" description="Polar residues" evidence="1">
    <location>
        <begin position="131"/>
        <end position="144"/>
    </location>
</feature>
<feature type="compositionally biased region" description="Low complexity" evidence="1">
    <location>
        <begin position="81"/>
        <end position="90"/>
    </location>
</feature>
<proteinExistence type="predicted"/>
<comment type="caution">
    <text evidence="2">The sequence shown here is derived from an EMBL/GenBank/DDBJ whole genome shotgun (WGS) entry which is preliminary data.</text>
</comment>
<protein>
    <submittedName>
        <fullName evidence="2">Uncharacterized protein</fullName>
    </submittedName>
</protein>
<feature type="compositionally biased region" description="Polar residues" evidence="1">
    <location>
        <begin position="65"/>
        <end position="80"/>
    </location>
</feature>
<dbReference type="EMBL" id="QGMK01000276">
    <property type="protein sequence ID" value="TVY82785.1"/>
    <property type="molecule type" value="Genomic_DNA"/>
</dbReference>
<dbReference type="AlphaFoldDB" id="A0A8T9CAN6"/>
<feature type="compositionally biased region" description="Low complexity" evidence="1">
    <location>
        <begin position="29"/>
        <end position="49"/>
    </location>
</feature>
<dbReference type="Proteomes" id="UP000469558">
    <property type="component" value="Unassembled WGS sequence"/>
</dbReference>
<evidence type="ECO:0000313" key="2">
    <source>
        <dbReference type="EMBL" id="TVY82785.1"/>
    </source>
</evidence>
<evidence type="ECO:0000313" key="3">
    <source>
        <dbReference type="Proteomes" id="UP000469558"/>
    </source>
</evidence>
<feature type="region of interest" description="Disordered" evidence="1">
    <location>
        <begin position="1"/>
        <end position="107"/>
    </location>
</feature>
<accession>A0A8T9CAN6</accession>
<keyword evidence="3" id="KW-1185">Reference proteome</keyword>
<name>A0A8T9CAN6_9HELO</name>
<feature type="non-terminal residue" evidence="2">
    <location>
        <position position="1"/>
    </location>
</feature>
<organism evidence="2 3">
    <name type="scientific">Lachnellula suecica</name>
    <dbReference type="NCBI Taxonomy" id="602035"/>
    <lineage>
        <taxon>Eukaryota</taxon>
        <taxon>Fungi</taxon>
        <taxon>Dikarya</taxon>
        <taxon>Ascomycota</taxon>
        <taxon>Pezizomycotina</taxon>
        <taxon>Leotiomycetes</taxon>
        <taxon>Helotiales</taxon>
        <taxon>Lachnaceae</taxon>
        <taxon>Lachnellula</taxon>
    </lineage>
</organism>
<reference evidence="2 3" key="1">
    <citation type="submission" date="2018-05" db="EMBL/GenBank/DDBJ databases">
        <title>Genome sequencing and assembly of the regulated plant pathogen Lachnellula willkommii and related sister species for the development of diagnostic species identification markers.</title>
        <authorList>
            <person name="Giroux E."/>
            <person name="Bilodeau G."/>
        </authorList>
    </citation>
    <scope>NUCLEOTIDE SEQUENCE [LARGE SCALE GENOMIC DNA]</scope>
    <source>
        <strain evidence="2 3">CBS 268.59</strain>
    </source>
</reference>
<gene>
    <name evidence="2" type="ORF">LSUE1_G004967</name>
</gene>
<feature type="region of interest" description="Disordered" evidence="1">
    <location>
        <begin position="446"/>
        <end position="467"/>
    </location>
</feature>
<sequence>MFDISWTDPARETVGQRKTRKEQQQANGTSRAASIRSSKSSASSQTQAKPALFSLFGSGKKGGLTRTNSHSKLSITTNEQSSKSSRRISSYTVTSDTSARESIGPSTTTRIPVSGFFAASESVFSGWTGRSAATESSWGSTTESPPGKRHIIQPLSPTSFVTQSTEVTVSPRDSIKSGEQLATVVHISAAATVPIEINDSPTEEPPGSSIFDFPIPKLNLPEKYSAPAVTHNVDLRRPLVLRGRQDAWKPPEVWQCPPDGTQSAKPAMRLVSPPKSIDIVRQRSPVVEVTYLQRSIRRMEAASSKIILERLKKEWVAVADASVYRELELEKQLWMLSALRSLKSSSETKLENNGPLLGVPIALSLYENHASASFLSALTPFADIHHLSVDPLSPKSYPNVQPLIVPGPTSQLPFASNIFSSIHAFSLPAALPASSLPAMLKECHRTLTSDASSPPSPTIPGTSPPRSARAGTLHLTILDPSPLPSTLGPLLRAWLDSHLILNLEKQFRCINPSRLFPIWLEDEGLRAEGSTRLTVLFLASVNAKDVENLLIDPETGAGIDEVEKAKCSMERAEIVKQELKSVVGRMLWKEIWGSFVQAE</sequence>
<evidence type="ECO:0000256" key="1">
    <source>
        <dbReference type="SAM" id="MobiDB-lite"/>
    </source>
</evidence>
<dbReference type="OrthoDB" id="3902588at2759"/>
<feature type="region of interest" description="Disordered" evidence="1">
    <location>
        <begin position="131"/>
        <end position="153"/>
    </location>
</feature>